<protein>
    <submittedName>
        <fullName evidence="1">Uncharacterized protein</fullName>
    </submittedName>
</protein>
<dbReference type="GeneID" id="26517789"/>
<keyword evidence="2" id="KW-1185">Reference proteome</keyword>
<accession>A0A0F6R502</accession>
<evidence type="ECO:0000313" key="2">
    <source>
        <dbReference type="Proteomes" id="UP000033804"/>
    </source>
</evidence>
<dbReference type="KEGG" id="vg:26517789"/>
<gene>
    <name evidence="1" type="ORF">Sm_phiM9_109</name>
</gene>
<evidence type="ECO:0000313" key="1">
    <source>
        <dbReference type="EMBL" id="AKE44737.1"/>
    </source>
</evidence>
<dbReference type="EMBL" id="KP881232">
    <property type="protein sequence ID" value="AKE44737.1"/>
    <property type="molecule type" value="Genomic_DNA"/>
</dbReference>
<organism evidence="1 2">
    <name type="scientific">Sinorhizobium phage phiM9</name>
    <dbReference type="NCBI Taxonomy" id="1636182"/>
    <lineage>
        <taxon>Viruses</taxon>
        <taxon>Duplodnaviria</taxon>
        <taxon>Heunggongvirae</taxon>
        <taxon>Uroviricota</taxon>
        <taxon>Caudoviricetes</taxon>
        <taxon>Pootjesviridae</taxon>
        <taxon>Emnonavirus</taxon>
        <taxon>Emnonavirus phiM9</taxon>
    </lineage>
</organism>
<proteinExistence type="predicted"/>
<dbReference type="RefSeq" id="YP_009189491.1">
    <property type="nucleotide sequence ID" value="NC_028676.1"/>
</dbReference>
<reference evidence="2" key="2">
    <citation type="submission" date="2015-03" db="EMBL/GenBank/DDBJ databases">
        <title>The genome and structure of Sinorhizobium meliloti phage phiM9.</title>
        <authorList>
            <person name="Johnson M.C."/>
            <person name="Tatum K.B."/>
            <person name="Lynn J.S."/>
            <person name="Brewer T.E."/>
            <person name="Washburn B.K."/>
            <person name="Stroupe M.E."/>
            <person name="Jones K.M."/>
        </authorList>
    </citation>
    <scope>NUCLEOTIDE SEQUENCE [LARGE SCALE GENOMIC DNA]</scope>
</reference>
<name>A0A0F6R502_9CAUD</name>
<sequence>MTISELISVLEAVKKDYGDVDVIVDWPYVEGGEELVDSVTVAQDMSKGGEIVAVLEVF</sequence>
<dbReference type="Proteomes" id="UP000033804">
    <property type="component" value="Segment"/>
</dbReference>
<reference evidence="1 2" key="1">
    <citation type="journal article" date="2015" name="J. Virol.">
        <title>Sinorhizobium meliloti Phage ?M9 Defines a New Group of T4 Superfamily Phages with Unusual Genomic Features but a Common T=16 Capsid.</title>
        <authorList>
            <person name="Johnson M.C."/>
            <person name="Tatum K.B."/>
            <person name="Lynn J.S."/>
            <person name="Brewer T.E."/>
            <person name="Lu S."/>
            <person name="Washburn B.K."/>
            <person name="Stroupe M.E."/>
            <person name="Jones K.M."/>
        </authorList>
    </citation>
    <scope>NUCLEOTIDE SEQUENCE [LARGE SCALE GENOMIC DNA]</scope>
</reference>